<keyword evidence="2" id="KW-1185">Reference proteome</keyword>
<name>L5M1B2_MYODS</name>
<accession>L5M1B2</accession>
<sequence>MNSRAEVWDYVKAGTHRAGSQNARVSVRRPGFPARLVVALINNPGEISPLPAPWRFHFTRRVDFRREAKGSRPQMPWKRMGLGRLRPCVQRGRTGGDRCAGRFPRAPLWAGLYGGKRRRVLDKGTGRAPLGLCQRWSQPKATCLHSGCHLPSGGSGLTLHVSNPFQTPLCPFLRGRRQPAPSWKISFQVIVMDNLTGTPD</sequence>
<evidence type="ECO:0000313" key="1">
    <source>
        <dbReference type="EMBL" id="ELK32107.1"/>
    </source>
</evidence>
<dbReference type="Proteomes" id="UP000010556">
    <property type="component" value="Unassembled WGS sequence"/>
</dbReference>
<proteinExistence type="predicted"/>
<dbReference type="AlphaFoldDB" id="L5M1B2"/>
<evidence type="ECO:0000313" key="2">
    <source>
        <dbReference type="Proteomes" id="UP000010556"/>
    </source>
</evidence>
<dbReference type="EMBL" id="KB105638">
    <property type="protein sequence ID" value="ELK32107.1"/>
    <property type="molecule type" value="Genomic_DNA"/>
</dbReference>
<organism evidence="1 2">
    <name type="scientific">Myotis davidii</name>
    <name type="common">David's myotis</name>
    <dbReference type="NCBI Taxonomy" id="225400"/>
    <lineage>
        <taxon>Eukaryota</taxon>
        <taxon>Metazoa</taxon>
        <taxon>Chordata</taxon>
        <taxon>Craniata</taxon>
        <taxon>Vertebrata</taxon>
        <taxon>Euteleostomi</taxon>
        <taxon>Mammalia</taxon>
        <taxon>Eutheria</taxon>
        <taxon>Laurasiatheria</taxon>
        <taxon>Chiroptera</taxon>
        <taxon>Yangochiroptera</taxon>
        <taxon>Vespertilionidae</taxon>
        <taxon>Myotis</taxon>
    </lineage>
</organism>
<protein>
    <submittedName>
        <fullName evidence="1">Uncharacterized protein</fullName>
    </submittedName>
</protein>
<gene>
    <name evidence="1" type="ORF">MDA_GLEAN10022795</name>
</gene>
<reference evidence="2" key="1">
    <citation type="journal article" date="2013" name="Science">
        <title>Comparative analysis of bat genomes provides insight into the evolution of flight and immunity.</title>
        <authorList>
            <person name="Zhang G."/>
            <person name="Cowled C."/>
            <person name="Shi Z."/>
            <person name="Huang Z."/>
            <person name="Bishop-Lilly K.A."/>
            <person name="Fang X."/>
            <person name="Wynne J.W."/>
            <person name="Xiong Z."/>
            <person name="Baker M.L."/>
            <person name="Zhao W."/>
            <person name="Tachedjian M."/>
            <person name="Zhu Y."/>
            <person name="Zhou P."/>
            <person name="Jiang X."/>
            <person name="Ng J."/>
            <person name="Yang L."/>
            <person name="Wu L."/>
            <person name="Xiao J."/>
            <person name="Feng Y."/>
            <person name="Chen Y."/>
            <person name="Sun X."/>
            <person name="Zhang Y."/>
            <person name="Marsh G.A."/>
            <person name="Crameri G."/>
            <person name="Broder C.C."/>
            <person name="Frey K.G."/>
            <person name="Wang L.F."/>
            <person name="Wang J."/>
        </authorList>
    </citation>
    <scope>NUCLEOTIDE SEQUENCE [LARGE SCALE GENOMIC DNA]</scope>
</reference>